<proteinExistence type="predicted"/>
<sequence length="76" mass="8478">MARKLDTPHNSVSAEATTFSFGLRMAIEHGWDWVIVEGDVISIVNKLSKSQEDFSVIGLLLDKAQHTLARHPNFTV</sequence>
<dbReference type="GO" id="GO:0004523">
    <property type="term" value="F:RNA-DNA hybrid ribonuclease activity"/>
    <property type="evidence" value="ECO:0007669"/>
    <property type="project" value="InterPro"/>
</dbReference>
<comment type="caution">
    <text evidence="2">The sequence shown here is derived from an EMBL/GenBank/DDBJ whole genome shotgun (WGS) entry which is preliminary data.</text>
</comment>
<gene>
    <name evidence="2" type="ORF">F3Y22_tig00111402pilonHSYRG00376</name>
</gene>
<evidence type="ECO:0000313" key="2">
    <source>
        <dbReference type="EMBL" id="KAE8678856.1"/>
    </source>
</evidence>
<accession>A0A6A2YGD5</accession>
<feature type="domain" description="RNase H type-1" evidence="1">
    <location>
        <begin position="2"/>
        <end position="75"/>
    </location>
</feature>
<evidence type="ECO:0000259" key="1">
    <source>
        <dbReference type="Pfam" id="PF13456"/>
    </source>
</evidence>
<dbReference type="Pfam" id="PF13456">
    <property type="entry name" value="RVT_3"/>
    <property type="match status" value="1"/>
</dbReference>
<keyword evidence="3" id="KW-1185">Reference proteome</keyword>
<dbReference type="EMBL" id="VEPZ02001331">
    <property type="protein sequence ID" value="KAE8678856.1"/>
    <property type="molecule type" value="Genomic_DNA"/>
</dbReference>
<protein>
    <recommendedName>
        <fullName evidence="1">RNase H type-1 domain-containing protein</fullName>
    </recommendedName>
</protein>
<reference evidence="2" key="1">
    <citation type="submission" date="2019-09" db="EMBL/GenBank/DDBJ databases">
        <title>Draft genome information of white flower Hibiscus syriacus.</title>
        <authorList>
            <person name="Kim Y.-M."/>
        </authorList>
    </citation>
    <scope>NUCLEOTIDE SEQUENCE [LARGE SCALE GENOMIC DNA]</scope>
    <source>
        <strain evidence="2">YM2019G1</strain>
    </source>
</reference>
<organism evidence="2 3">
    <name type="scientific">Hibiscus syriacus</name>
    <name type="common">Rose of Sharon</name>
    <dbReference type="NCBI Taxonomy" id="106335"/>
    <lineage>
        <taxon>Eukaryota</taxon>
        <taxon>Viridiplantae</taxon>
        <taxon>Streptophyta</taxon>
        <taxon>Embryophyta</taxon>
        <taxon>Tracheophyta</taxon>
        <taxon>Spermatophyta</taxon>
        <taxon>Magnoliopsida</taxon>
        <taxon>eudicotyledons</taxon>
        <taxon>Gunneridae</taxon>
        <taxon>Pentapetalae</taxon>
        <taxon>rosids</taxon>
        <taxon>malvids</taxon>
        <taxon>Malvales</taxon>
        <taxon>Malvaceae</taxon>
        <taxon>Malvoideae</taxon>
        <taxon>Hibiscus</taxon>
    </lineage>
</organism>
<dbReference type="InterPro" id="IPR002156">
    <property type="entry name" value="RNaseH_domain"/>
</dbReference>
<dbReference type="Proteomes" id="UP000436088">
    <property type="component" value="Unassembled WGS sequence"/>
</dbReference>
<name>A0A6A2YGD5_HIBSY</name>
<dbReference type="AlphaFoldDB" id="A0A6A2YGD5"/>
<dbReference type="GO" id="GO:0003676">
    <property type="term" value="F:nucleic acid binding"/>
    <property type="evidence" value="ECO:0007669"/>
    <property type="project" value="InterPro"/>
</dbReference>
<evidence type="ECO:0000313" key="3">
    <source>
        <dbReference type="Proteomes" id="UP000436088"/>
    </source>
</evidence>